<keyword evidence="3" id="KW-1185">Reference proteome</keyword>
<proteinExistence type="predicted"/>
<feature type="compositionally biased region" description="Polar residues" evidence="1">
    <location>
        <begin position="1"/>
        <end position="21"/>
    </location>
</feature>
<accession>A0A8J6AR77</accession>
<dbReference type="AlphaFoldDB" id="A0A8J6AR77"/>
<evidence type="ECO:0000313" key="3">
    <source>
        <dbReference type="Proteomes" id="UP000717585"/>
    </source>
</evidence>
<sequence>MSGIENSPQRGQGETNANDSRPVSEAAPLPEGWAPCDDYSPDKLEIFLARRRYFSNPPADALRNFTDKALISLRAAGLMNDISDLFENVVNNISRSRALSVQDRFVKVQKMRPIPRGALSTANTRFVTDLLTGGDPALDDRQRVVR</sequence>
<protein>
    <submittedName>
        <fullName evidence="2">Uncharacterized protein</fullName>
    </submittedName>
</protein>
<organism evidence="2 3">
    <name type="scientific">Carpediemonas membranifera</name>
    <dbReference type="NCBI Taxonomy" id="201153"/>
    <lineage>
        <taxon>Eukaryota</taxon>
        <taxon>Metamonada</taxon>
        <taxon>Carpediemonas-like organisms</taxon>
        <taxon>Carpediemonas</taxon>
    </lineage>
</organism>
<comment type="caution">
    <text evidence="2">The sequence shown here is derived from an EMBL/GenBank/DDBJ whole genome shotgun (WGS) entry which is preliminary data.</text>
</comment>
<reference evidence="2" key="1">
    <citation type="submission" date="2021-05" db="EMBL/GenBank/DDBJ databases">
        <title>A free-living protist that lacks canonical eukaryotic 1 DNA replication and segregation systems.</title>
        <authorList>
            <person name="Salas-Leiva D.E."/>
            <person name="Tromer E.C."/>
            <person name="Curtis B.A."/>
            <person name="Jerlstrom-Hultqvist J."/>
            <person name="Kolisko M."/>
            <person name="Yi Z."/>
            <person name="Salas-Leiva J.S."/>
            <person name="Gallot-Lavallee L."/>
            <person name="Kops G.J.P.L."/>
            <person name="Archibald J.M."/>
            <person name="Simpson A.G.B."/>
            <person name="Roger A.J."/>
        </authorList>
    </citation>
    <scope>NUCLEOTIDE SEQUENCE</scope>
    <source>
        <strain evidence="2">BICM</strain>
    </source>
</reference>
<gene>
    <name evidence="2" type="ORF">J8273_5219</name>
</gene>
<name>A0A8J6AR77_9EUKA</name>
<evidence type="ECO:0000313" key="2">
    <source>
        <dbReference type="EMBL" id="KAG9392236.1"/>
    </source>
</evidence>
<evidence type="ECO:0000256" key="1">
    <source>
        <dbReference type="SAM" id="MobiDB-lite"/>
    </source>
</evidence>
<feature type="region of interest" description="Disordered" evidence="1">
    <location>
        <begin position="1"/>
        <end position="38"/>
    </location>
</feature>
<dbReference type="Proteomes" id="UP000717585">
    <property type="component" value="Unassembled WGS sequence"/>
</dbReference>
<dbReference type="EMBL" id="JAHDYR010000038">
    <property type="protein sequence ID" value="KAG9392236.1"/>
    <property type="molecule type" value="Genomic_DNA"/>
</dbReference>